<sequence length="528" mass="59266">MRDADNLAVVQADFRKHHAPTGHLEDQIKEGLEHDPLAKKIISLAKDERARIFWLKGDMLFTKGNRLYVPKWGDLRSACFDCNPSDDPVSLSNSSALIPKHSISTQVSSYQSLQYGSQYQSQQYSHTQSSTPLSITYPPNEFQSLVHHNVYTPSSSIPQVEYASSVNQQPDFSQPDSGLIVLVFQKGNDPIDAISHMMSFLTAVVTSRYPPTNIQLRNSSNPPQEQQATINNGRVTVQPIQGRHTSLAAGTSRTYTSGASENNFRKQKTVICYNCKGEGYMSKQCTKPKRKRDESWFKDKVLLVIITHNAAYQADDLDAYDSDCDEINTAKVALMANLSHYGSDDLAEVHNHDNVNHNLINQAVQAMLLFKQSNIVNQSKTEITSDINIIPYSQCVSESQQEAIQNFNSPTQQDALILSVIERLKTQVVNCTRINLDNKSVNDTLTAELERYKDQKTNAIVICDSEETLMLAEESRSKMLLKQKDPMMSEKKVNTKSVDYAVFNQLSQDFETQFAPQTELSAEQAFSS</sequence>
<evidence type="ECO:0000313" key="1">
    <source>
        <dbReference type="EMBL" id="GEW45518.1"/>
    </source>
</evidence>
<dbReference type="EMBL" id="BKCJ010059085">
    <property type="protein sequence ID" value="GEW45518.1"/>
    <property type="molecule type" value="Genomic_DNA"/>
</dbReference>
<accession>A0A699GZ24</accession>
<reference evidence="1" key="1">
    <citation type="journal article" date="2019" name="Sci. Rep.">
        <title>Draft genome of Tanacetum cinerariifolium, the natural source of mosquito coil.</title>
        <authorList>
            <person name="Yamashiro T."/>
            <person name="Shiraishi A."/>
            <person name="Satake H."/>
            <person name="Nakayama K."/>
        </authorList>
    </citation>
    <scope>NUCLEOTIDE SEQUENCE</scope>
</reference>
<proteinExistence type="predicted"/>
<organism evidence="1">
    <name type="scientific">Tanacetum cinerariifolium</name>
    <name type="common">Dalmatian daisy</name>
    <name type="synonym">Chrysanthemum cinerariifolium</name>
    <dbReference type="NCBI Taxonomy" id="118510"/>
    <lineage>
        <taxon>Eukaryota</taxon>
        <taxon>Viridiplantae</taxon>
        <taxon>Streptophyta</taxon>
        <taxon>Embryophyta</taxon>
        <taxon>Tracheophyta</taxon>
        <taxon>Spermatophyta</taxon>
        <taxon>Magnoliopsida</taxon>
        <taxon>eudicotyledons</taxon>
        <taxon>Gunneridae</taxon>
        <taxon>Pentapetalae</taxon>
        <taxon>asterids</taxon>
        <taxon>campanulids</taxon>
        <taxon>Asterales</taxon>
        <taxon>Asteraceae</taxon>
        <taxon>Asteroideae</taxon>
        <taxon>Anthemideae</taxon>
        <taxon>Anthemidinae</taxon>
        <taxon>Tanacetum</taxon>
    </lineage>
</organism>
<protein>
    <submittedName>
        <fullName evidence="1">Retrovirus-related Pol polyprotein from transposon TNT 1-94</fullName>
    </submittedName>
</protein>
<dbReference type="AlphaFoldDB" id="A0A699GZ24"/>
<gene>
    <name evidence="1" type="ORF">Tci_217494</name>
</gene>
<comment type="caution">
    <text evidence="1">The sequence shown here is derived from an EMBL/GenBank/DDBJ whole genome shotgun (WGS) entry which is preliminary data.</text>
</comment>
<name>A0A699GZ24_TANCI</name>
<dbReference type="Gene3D" id="4.10.60.10">
    <property type="entry name" value="Zinc finger, CCHC-type"/>
    <property type="match status" value="1"/>
</dbReference>